<organism evidence="1 2">
    <name type="scientific">Meloidogyne enterolobii</name>
    <name type="common">Root-knot nematode worm</name>
    <name type="synonym">Meloidogyne mayaguensis</name>
    <dbReference type="NCBI Taxonomy" id="390850"/>
    <lineage>
        <taxon>Eukaryota</taxon>
        <taxon>Metazoa</taxon>
        <taxon>Ecdysozoa</taxon>
        <taxon>Nematoda</taxon>
        <taxon>Chromadorea</taxon>
        <taxon>Rhabditida</taxon>
        <taxon>Tylenchina</taxon>
        <taxon>Tylenchomorpha</taxon>
        <taxon>Tylenchoidea</taxon>
        <taxon>Meloidogynidae</taxon>
        <taxon>Meloidogyninae</taxon>
        <taxon>Meloidogyne</taxon>
    </lineage>
</organism>
<name>A0ACB0Y2L4_MELEN</name>
<sequence length="610" mass="71043">MTINYLSQIIGSEEDALRLLVAILACYPLAIIYRTFIYKLPERFQHAFFVVTGILLYLFFCGVAIIHTIFSIIIAYLIVNLIPGTALSVAAAHIFFLGHLLIGIWFVESSTYDITWTTPFCILTLKMTALVMDVYDGHLQKKSEQQQSKTAITDKPNLLEIAAFVFFFSGTLTGPHFSLKRFREFVKGDYLDKERNEVRQSSIMASLQRFVVGVFFAVLYKWGTVWVPDSYFNSPEFLSLPLFWKIVWNTIWFKSTMYRYCVAWLLTEGSSILSGISYNGKDLNGDDKWNGTRNINIIKWELGSDFQSVIDSFNCCTNEFAKKLGFQILFGGKGRCSIMASLQRFVVGVFFAVLYKWGTVWVPDSYFNSPEFLSLPLFWKIVWNTIWFKSTMYRYCVAWLLTEGSSILCGISYNGKDLNGDDKWNGTRNINIIKWELGSDFQSVIDSFNCCTNEFAKNHIFKRLKWLGNKYYSHLITLLYLAVWHGYHLGYFMLFAFEFMCMVAQEQLYTFIAFGPPQFRHLINLWWAKPLCWLFGRLNICVSMAFAFLTFGLVKKEIWITPLKSMYFYGYIIYFIVWPTFFTFVLRPLIKKPKILKEEQNGINEEKKEK</sequence>
<dbReference type="EMBL" id="CAVMJV010000005">
    <property type="protein sequence ID" value="CAK5028876.1"/>
    <property type="molecule type" value="Genomic_DNA"/>
</dbReference>
<gene>
    <name evidence="1" type="ORF">MENTE1834_LOCUS6739</name>
</gene>
<proteinExistence type="predicted"/>
<evidence type="ECO:0000313" key="2">
    <source>
        <dbReference type="Proteomes" id="UP001497535"/>
    </source>
</evidence>
<protein>
    <submittedName>
        <fullName evidence="1">Uncharacterized protein</fullName>
    </submittedName>
</protein>
<comment type="caution">
    <text evidence="1">The sequence shown here is derived from an EMBL/GenBank/DDBJ whole genome shotgun (WGS) entry which is preliminary data.</text>
</comment>
<evidence type="ECO:0000313" key="1">
    <source>
        <dbReference type="EMBL" id="CAK5028876.1"/>
    </source>
</evidence>
<reference evidence="1" key="1">
    <citation type="submission" date="2023-11" db="EMBL/GenBank/DDBJ databases">
        <authorList>
            <person name="Poullet M."/>
        </authorList>
    </citation>
    <scope>NUCLEOTIDE SEQUENCE</scope>
    <source>
        <strain evidence="1">E1834</strain>
    </source>
</reference>
<accession>A0ACB0Y2L4</accession>
<keyword evidence="2" id="KW-1185">Reference proteome</keyword>
<dbReference type="Proteomes" id="UP001497535">
    <property type="component" value="Unassembled WGS sequence"/>
</dbReference>